<evidence type="ECO:0000256" key="3">
    <source>
        <dbReference type="PROSITE-ProRule" id="PRU00023"/>
    </source>
</evidence>
<dbReference type="PROSITE" id="PS50088">
    <property type="entry name" value="ANK_REPEAT"/>
    <property type="match status" value="2"/>
</dbReference>
<dbReference type="InterPro" id="IPR002110">
    <property type="entry name" value="Ankyrin_rpt"/>
</dbReference>
<reference evidence="4 5" key="1">
    <citation type="journal article" date="2014" name="Nat. Commun.">
        <title>Molecular traces of alternative social organization in a termite genome.</title>
        <authorList>
            <person name="Terrapon N."/>
            <person name="Li C."/>
            <person name="Robertson H.M."/>
            <person name="Ji L."/>
            <person name="Meng X."/>
            <person name="Booth W."/>
            <person name="Chen Z."/>
            <person name="Childers C.P."/>
            <person name="Glastad K.M."/>
            <person name="Gokhale K."/>
            <person name="Gowin J."/>
            <person name="Gronenberg W."/>
            <person name="Hermansen R.A."/>
            <person name="Hu H."/>
            <person name="Hunt B.G."/>
            <person name="Huylmans A.K."/>
            <person name="Khalil S.M."/>
            <person name="Mitchell R.D."/>
            <person name="Munoz-Torres M.C."/>
            <person name="Mustard J.A."/>
            <person name="Pan H."/>
            <person name="Reese J.T."/>
            <person name="Scharf M.E."/>
            <person name="Sun F."/>
            <person name="Vogel H."/>
            <person name="Xiao J."/>
            <person name="Yang W."/>
            <person name="Yang Z."/>
            <person name="Yang Z."/>
            <person name="Zhou J."/>
            <person name="Zhu J."/>
            <person name="Brent C.S."/>
            <person name="Elsik C.G."/>
            <person name="Goodisman M.A."/>
            <person name="Liberles D.A."/>
            <person name="Roe R.M."/>
            <person name="Vargo E.L."/>
            <person name="Vilcinskas A."/>
            <person name="Wang J."/>
            <person name="Bornberg-Bauer E."/>
            <person name="Korb J."/>
            <person name="Zhang G."/>
            <person name="Liebig J."/>
        </authorList>
    </citation>
    <scope>NUCLEOTIDE SEQUENCE [LARGE SCALE GENOMIC DNA]</scope>
    <source>
        <tissue evidence="4">Whole organism</tissue>
    </source>
</reference>
<feature type="repeat" description="ANK" evidence="3">
    <location>
        <begin position="48"/>
        <end position="70"/>
    </location>
</feature>
<dbReference type="EMBL" id="KK852637">
    <property type="protein sequence ID" value="KDR19700.1"/>
    <property type="molecule type" value="Genomic_DNA"/>
</dbReference>
<dbReference type="PROSITE" id="PS50297">
    <property type="entry name" value="ANK_REP_REGION"/>
    <property type="match status" value="2"/>
</dbReference>
<gene>
    <name evidence="4" type="ORF">L798_05157</name>
</gene>
<dbReference type="Gene3D" id="1.25.40.20">
    <property type="entry name" value="Ankyrin repeat-containing domain"/>
    <property type="match status" value="1"/>
</dbReference>
<sequence length="154" mass="17116">MQQVPQNLEERNYDGQMCVHLAAIGGHVDILRHLVWFGANINARDGKGGRTAMHYAVEYGIQKVAKFLLEECLVGPRAVQLEMPTYAGYTAYQLAACNGSALTVELADKGALRRNMPEDEESDSDFSDEEMYGISSDNYFSSHRLNGEPIDIRA</sequence>
<dbReference type="InterPro" id="IPR051070">
    <property type="entry name" value="NF-kappa-B_inhibitor"/>
</dbReference>
<dbReference type="SUPFAM" id="SSF48403">
    <property type="entry name" value="Ankyrin repeat"/>
    <property type="match status" value="1"/>
</dbReference>
<dbReference type="GO" id="GO:0071356">
    <property type="term" value="P:cellular response to tumor necrosis factor"/>
    <property type="evidence" value="ECO:0007669"/>
    <property type="project" value="TreeGrafter"/>
</dbReference>
<dbReference type="eggNOG" id="KOG0504">
    <property type="taxonomic scope" value="Eukaryota"/>
</dbReference>
<dbReference type="PANTHER" id="PTHR46680:SF3">
    <property type="entry name" value="NF-KAPPA-B INHIBITOR CACTUS"/>
    <property type="match status" value="1"/>
</dbReference>
<organism evidence="4 5">
    <name type="scientific">Zootermopsis nevadensis</name>
    <name type="common">Dampwood termite</name>
    <dbReference type="NCBI Taxonomy" id="136037"/>
    <lineage>
        <taxon>Eukaryota</taxon>
        <taxon>Metazoa</taxon>
        <taxon>Ecdysozoa</taxon>
        <taxon>Arthropoda</taxon>
        <taxon>Hexapoda</taxon>
        <taxon>Insecta</taxon>
        <taxon>Pterygota</taxon>
        <taxon>Neoptera</taxon>
        <taxon>Polyneoptera</taxon>
        <taxon>Dictyoptera</taxon>
        <taxon>Blattodea</taxon>
        <taxon>Blattoidea</taxon>
        <taxon>Termitoidae</taxon>
        <taxon>Termopsidae</taxon>
        <taxon>Zootermopsis</taxon>
    </lineage>
</organism>
<protein>
    <submittedName>
        <fullName evidence="4">NF-kappa-B inhibitor cactus</fullName>
    </submittedName>
</protein>
<evidence type="ECO:0000313" key="4">
    <source>
        <dbReference type="EMBL" id="KDR19700.1"/>
    </source>
</evidence>
<accession>A0A067R8C3</accession>
<evidence type="ECO:0000256" key="2">
    <source>
        <dbReference type="ARBA" id="ARBA00023043"/>
    </source>
</evidence>
<dbReference type="GO" id="GO:0051059">
    <property type="term" value="F:NF-kappaB binding"/>
    <property type="evidence" value="ECO:0007669"/>
    <property type="project" value="TreeGrafter"/>
</dbReference>
<evidence type="ECO:0000313" key="5">
    <source>
        <dbReference type="Proteomes" id="UP000027135"/>
    </source>
</evidence>
<dbReference type="Proteomes" id="UP000027135">
    <property type="component" value="Unassembled WGS sequence"/>
</dbReference>
<dbReference type="Pfam" id="PF12796">
    <property type="entry name" value="Ank_2"/>
    <property type="match status" value="1"/>
</dbReference>
<dbReference type="InterPro" id="IPR036770">
    <property type="entry name" value="Ankyrin_rpt-contain_sf"/>
</dbReference>
<proteinExistence type="predicted"/>
<dbReference type="SMART" id="SM00248">
    <property type="entry name" value="ANK"/>
    <property type="match status" value="2"/>
</dbReference>
<dbReference type="STRING" id="136037.A0A067R8C3"/>
<keyword evidence="2 3" id="KW-0040">ANK repeat</keyword>
<name>A0A067R8C3_ZOONE</name>
<dbReference type="OMA" id="MHYAVEY"/>
<feature type="repeat" description="ANK" evidence="3">
    <location>
        <begin position="14"/>
        <end position="46"/>
    </location>
</feature>
<dbReference type="PANTHER" id="PTHR46680">
    <property type="entry name" value="NF-KAPPA-B INHIBITOR ALPHA"/>
    <property type="match status" value="1"/>
</dbReference>
<evidence type="ECO:0000256" key="1">
    <source>
        <dbReference type="ARBA" id="ARBA00022737"/>
    </source>
</evidence>
<dbReference type="GO" id="GO:0005829">
    <property type="term" value="C:cytosol"/>
    <property type="evidence" value="ECO:0007669"/>
    <property type="project" value="TreeGrafter"/>
</dbReference>
<dbReference type="InParanoid" id="A0A067R8C3"/>
<keyword evidence="1" id="KW-0677">Repeat</keyword>
<dbReference type="AlphaFoldDB" id="A0A067R8C3"/>
<keyword evidence="5" id="KW-1185">Reference proteome</keyword>